<gene>
    <name evidence="2" type="ORF">C4886_11395</name>
</gene>
<evidence type="ECO:0000313" key="2">
    <source>
        <dbReference type="EMBL" id="RCH43283.1"/>
    </source>
</evidence>
<evidence type="ECO:0000313" key="3">
    <source>
        <dbReference type="Proteomes" id="UP000253208"/>
    </source>
</evidence>
<feature type="domain" description="Polysaccharide pyruvyl transferase" evidence="1">
    <location>
        <begin position="42"/>
        <end position="289"/>
    </location>
</feature>
<protein>
    <recommendedName>
        <fullName evidence="1">Polysaccharide pyruvyl transferase domain-containing protein</fullName>
    </recommendedName>
</protein>
<dbReference type="EMBL" id="PSQG01000015">
    <property type="protein sequence ID" value="RCH43283.1"/>
    <property type="molecule type" value="Genomic_DNA"/>
</dbReference>
<dbReference type="RefSeq" id="WP_087273345.1">
    <property type="nucleotide sequence ID" value="NZ_PSQG01000015.1"/>
</dbReference>
<evidence type="ECO:0000259" key="1">
    <source>
        <dbReference type="Pfam" id="PF04230"/>
    </source>
</evidence>
<comment type="caution">
    <text evidence="2">The sequence shown here is derived from an EMBL/GenBank/DDBJ whole genome shotgun (WGS) entry which is preliminary data.</text>
</comment>
<dbReference type="GeneID" id="69513914"/>
<dbReference type="Proteomes" id="UP000253208">
    <property type="component" value="Unassembled WGS sequence"/>
</dbReference>
<dbReference type="InterPro" id="IPR007345">
    <property type="entry name" value="Polysacch_pyruvyl_Trfase"/>
</dbReference>
<name>A0A367FZ91_9FIRM</name>
<reference evidence="2 3" key="1">
    <citation type="submission" date="2018-02" db="EMBL/GenBank/DDBJ databases">
        <title>Complete genome sequencing of Faecalibacterium prausnitzii strains isolated from the human gut.</title>
        <authorList>
            <person name="Fitzgerald B.C."/>
            <person name="Shkoporov A.N."/>
            <person name="Ross P.R."/>
            <person name="Hill C."/>
        </authorList>
    </citation>
    <scope>NUCLEOTIDE SEQUENCE [LARGE SCALE GENOMIC DNA]</scope>
    <source>
        <strain evidence="2 3">APC942/31-1</strain>
    </source>
</reference>
<sequence length="349" mass="41175">MNILKEQIKLSVAYPGWRSAIKKLKSNKNKKIFLFGTPMHGNLGDHAIAIQEQYFFEDFFPDYEYFEILMPMYHTQKEIIKNTVTPEDLVVISGGGWMGNLWIHNECVIREIVQNYPNNKIIILPQTVYYTSDELGEREYRITNEILKKHSNLHIFVRERKSYNFIKQKFEFTGNSDVYLVPDMVLYGKNMITKEKCTGYEKVINVCIREDCESEQENIDDFYEKIKQNYNIRKVSTVIKSPVVLRKRISELQKSWETFENAEITITDRLHAMLFSVLNGTPCIVLNNKTGKVFGVADWLDDTNMIVRANSLSEVLEKLKRTTIWEHKKYDREKLLNYFEEMADVIRKD</sequence>
<proteinExistence type="predicted"/>
<organism evidence="2 3">
    <name type="scientific">Blautia obeum</name>
    <dbReference type="NCBI Taxonomy" id="40520"/>
    <lineage>
        <taxon>Bacteria</taxon>
        <taxon>Bacillati</taxon>
        <taxon>Bacillota</taxon>
        <taxon>Clostridia</taxon>
        <taxon>Lachnospirales</taxon>
        <taxon>Lachnospiraceae</taxon>
        <taxon>Blautia</taxon>
    </lineage>
</organism>
<accession>A0A367FZ91</accession>
<dbReference type="AlphaFoldDB" id="A0A367FZ91"/>
<dbReference type="Pfam" id="PF04230">
    <property type="entry name" value="PS_pyruv_trans"/>
    <property type="match status" value="1"/>
</dbReference>